<evidence type="ECO:0000313" key="1">
    <source>
        <dbReference type="EMBL" id="RXH80414.1"/>
    </source>
</evidence>
<comment type="caution">
    <text evidence="1">The sequence shown here is derived from an EMBL/GenBank/DDBJ whole genome shotgun (WGS) entry which is preliminary data.</text>
</comment>
<dbReference type="AlphaFoldDB" id="A0A498IE73"/>
<proteinExistence type="predicted"/>
<sequence length="99" mass="11303">MGFAPNMVGVRIHIRSSIYELYAVQVFDEMLSSRFFVKFLVVVKDYSSATCSRRLFFVKPLLEAEEGCHNFGTLIGVKTMQNLEISTRDEGFGNYAKSY</sequence>
<organism evidence="1 2">
    <name type="scientific">Malus domestica</name>
    <name type="common">Apple</name>
    <name type="synonym">Pyrus malus</name>
    <dbReference type="NCBI Taxonomy" id="3750"/>
    <lineage>
        <taxon>Eukaryota</taxon>
        <taxon>Viridiplantae</taxon>
        <taxon>Streptophyta</taxon>
        <taxon>Embryophyta</taxon>
        <taxon>Tracheophyta</taxon>
        <taxon>Spermatophyta</taxon>
        <taxon>Magnoliopsida</taxon>
        <taxon>eudicotyledons</taxon>
        <taxon>Gunneridae</taxon>
        <taxon>Pentapetalae</taxon>
        <taxon>rosids</taxon>
        <taxon>fabids</taxon>
        <taxon>Rosales</taxon>
        <taxon>Rosaceae</taxon>
        <taxon>Amygdaloideae</taxon>
        <taxon>Maleae</taxon>
        <taxon>Malus</taxon>
    </lineage>
</organism>
<name>A0A498IE73_MALDO</name>
<reference evidence="1 2" key="1">
    <citation type="submission" date="2018-10" db="EMBL/GenBank/DDBJ databases">
        <title>A high-quality apple genome assembly.</title>
        <authorList>
            <person name="Hu J."/>
        </authorList>
    </citation>
    <scope>NUCLEOTIDE SEQUENCE [LARGE SCALE GENOMIC DNA]</scope>
    <source>
        <strain evidence="2">cv. HFTH1</strain>
        <tissue evidence="1">Young leaf</tissue>
    </source>
</reference>
<dbReference type="Proteomes" id="UP000290289">
    <property type="component" value="Chromosome 13"/>
</dbReference>
<keyword evidence="2" id="KW-1185">Reference proteome</keyword>
<accession>A0A498IE73</accession>
<protein>
    <submittedName>
        <fullName evidence="1">Uncharacterized protein</fullName>
    </submittedName>
</protein>
<evidence type="ECO:0000313" key="2">
    <source>
        <dbReference type="Proteomes" id="UP000290289"/>
    </source>
</evidence>
<gene>
    <name evidence="1" type="ORF">DVH24_041561</name>
</gene>
<dbReference type="EMBL" id="RDQH01000339">
    <property type="protein sequence ID" value="RXH80414.1"/>
    <property type="molecule type" value="Genomic_DNA"/>
</dbReference>